<sequence length="412" mass="44228">MTSFAAGLRVLRRQGPGAFARRALELAALRLGEDHGLGLADADVADSANLHLPVPDIRPAEGEPLAIGWVTTPPGPGSGGHTTLFRMVEAAEAAGHRCVLFLADRHDGDPVARERVIRDWWPGVRAEVRSAADGIAGVDAAVASSWETAHVLATRGADAMRRLYFVQDFEPWFHPRGAAYALAEDTYRFGFRTIALGEAVAQALRQEIGIEPDVTSFGCDTDIYRPLPGARREGVVAYVRPGVARRGWELARLALARFHEERPEVPIHLYGDVLTGAARRQLPFEAIQHGRLSPLELNELYAECVAGIAMSFTNISLVAEEMIAAGVVPVVGDSALARADLPGDAAAWARPTPAGIAAALGAALDRPDRDAHALEISATARSGWSRAQHDVVRIIEDEVHGPARHSTRAALR</sequence>
<dbReference type="SUPFAM" id="SSF53756">
    <property type="entry name" value="UDP-Glycosyltransferase/glycogen phosphorylase"/>
    <property type="match status" value="1"/>
</dbReference>
<evidence type="ECO:0000259" key="2">
    <source>
        <dbReference type="Pfam" id="PF22772"/>
    </source>
</evidence>
<dbReference type="InterPro" id="IPR055050">
    <property type="entry name" value="WsaF_C"/>
</dbReference>
<organism evidence="3 4">
    <name type="scientific">Microbacterium stercoris</name>
    <dbReference type="NCBI Taxonomy" id="2820289"/>
    <lineage>
        <taxon>Bacteria</taxon>
        <taxon>Bacillati</taxon>
        <taxon>Actinomycetota</taxon>
        <taxon>Actinomycetes</taxon>
        <taxon>Micrococcales</taxon>
        <taxon>Microbacteriaceae</taxon>
        <taxon>Microbacterium</taxon>
    </lineage>
</organism>
<evidence type="ECO:0000313" key="3">
    <source>
        <dbReference type="EMBL" id="MBO3663244.1"/>
    </source>
</evidence>
<dbReference type="AlphaFoldDB" id="A0A939QHY6"/>
<dbReference type="EMBL" id="JAGFOA010000002">
    <property type="protein sequence ID" value="MBO3663244.1"/>
    <property type="molecule type" value="Genomic_DNA"/>
</dbReference>
<keyword evidence="4" id="KW-1185">Reference proteome</keyword>
<dbReference type="Pfam" id="PF22772">
    <property type="entry name" value="WsaF_C"/>
    <property type="match status" value="1"/>
</dbReference>
<evidence type="ECO:0000313" key="4">
    <source>
        <dbReference type="Proteomes" id="UP000680132"/>
    </source>
</evidence>
<reference evidence="3" key="1">
    <citation type="submission" date="2021-03" db="EMBL/GenBank/DDBJ databases">
        <title>Microbacterium sp. nov., a novel actinobacterium isolated from cow dung.</title>
        <authorList>
            <person name="Zhang L."/>
        </authorList>
    </citation>
    <scope>NUCLEOTIDE SEQUENCE</scope>
    <source>
        <strain evidence="3">NEAU-LLB</strain>
    </source>
</reference>
<dbReference type="Proteomes" id="UP000680132">
    <property type="component" value="Unassembled WGS sequence"/>
</dbReference>
<dbReference type="InterPro" id="IPR048510">
    <property type="entry name" value="WsaF_N"/>
</dbReference>
<comment type="caution">
    <text evidence="3">The sequence shown here is derived from an EMBL/GenBank/DDBJ whole genome shotgun (WGS) entry which is preliminary data.</text>
</comment>
<dbReference type="RefSeq" id="WP_208502033.1">
    <property type="nucleotide sequence ID" value="NZ_JAGFOA010000002.1"/>
</dbReference>
<dbReference type="Gene3D" id="3.40.50.11090">
    <property type="match status" value="1"/>
</dbReference>
<dbReference type="Gene3D" id="3.40.50.2000">
    <property type="entry name" value="Glycogen Phosphorylase B"/>
    <property type="match status" value="1"/>
</dbReference>
<proteinExistence type="predicted"/>
<name>A0A939QHY6_9MICO</name>
<dbReference type="GO" id="GO:0030247">
    <property type="term" value="F:polysaccharide binding"/>
    <property type="evidence" value="ECO:0007669"/>
    <property type="project" value="InterPro"/>
</dbReference>
<feature type="domain" description="WsaF N-terminal" evidence="1">
    <location>
        <begin position="156"/>
        <end position="196"/>
    </location>
</feature>
<gene>
    <name evidence="3" type="ORF">J5V96_06935</name>
</gene>
<accession>A0A939QHY6</accession>
<protein>
    <submittedName>
        <fullName evidence="3">Glycosyltransferase family 1 protein</fullName>
    </submittedName>
</protein>
<evidence type="ECO:0000259" key="1">
    <source>
        <dbReference type="Pfam" id="PF21374"/>
    </source>
</evidence>
<dbReference type="Pfam" id="PF21374">
    <property type="entry name" value="WsaF_N"/>
    <property type="match status" value="1"/>
</dbReference>
<feature type="domain" description="WsaF C-terminal" evidence="2">
    <location>
        <begin position="235"/>
        <end position="360"/>
    </location>
</feature>